<comment type="subcellular location">
    <subcellularLocation>
        <location evidence="1">Golgi apparatus</location>
    </subcellularLocation>
</comment>
<keyword evidence="3" id="KW-0689">Ribosomal protein</keyword>
<evidence type="ECO:0000259" key="8">
    <source>
        <dbReference type="Pfam" id="PF26251"/>
    </source>
</evidence>
<evidence type="ECO:0000259" key="10">
    <source>
        <dbReference type="Pfam" id="PF26282"/>
    </source>
</evidence>
<feature type="domain" description="Trs120/TRAPPC9 N-terminal" evidence="7">
    <location>
        <begin position="193"/>
        <end position="294"/>
    </location>
</feature>
<proteinExistence type="inferred from homology"/>
<keyword evidence="4" id="KW-0333">Golgi apparatus</keyword>
<evidence type="ECO:0000256" key="1">
    <source>
        <dbReference type="ARBA" id="ARBA00004555"/>
    </source>
</evidence>
<dbReference type="GO" id="GO:0005802">
    <property type="term" value="C:trans-Golgi network"/>
    <property type="evidence" value="ECO:0007669"/>
    <property type="project" value="TreeGrafter"/>
</dbReference>
<accession>A0A699GZ57</accession>
<keyword evidence="5" id="KW-0687">Ribonucleoprotein</keyword>
<dbReference type="InterPro" id="IPR058567">
    <property type="entry name" value="Ig_TRAPPC9_Trs120_3rd"/>
</dbReference>
<dbReference type="GO" id="GO:0006412">
    <property type="term" value="P:translation"/>
    <property type="evidence" value="ECO:0007669"/>
    <property type="project" value="InterPro"/>
</dbReference>
<dbReference type="PANTHER" id="PTHR21512">
    <property type="entry name" value="TRAFFICKING PROTEIN PARTICLE COMPLEX SUBUNIT 9"/>
    <property type="match status" value="1"/>
</dbReference>
<dbReference type="Pfam" id="PF26282">
    <property type="entry name" value="Ig_TRAPPC9-Trs120_3rd"/>
    <property type="match status" value="1"/>
</dbReference>
<dbReference type="Pfam" id="PF00347">
    <property type="entry name" value="Ribosomal_L6"/>
    <property type="match status" value="2"/>
</dbReference>
<dbReference type="GO" id="GO:0019843">
    <property type="term" value="F:rRNA binding"/>
    <property type="evidence" value="ECO:0007669"/>
    <property type="project" value="InterPro"/>
</dbReference>
<evidence type="ECO:0000259" key="6">
    <source>
        <dbReference type="Pfam" id="PF00347"/>
    </source>
</evidence>
<protein>
    <submittedName>
        <fullName evidence="12">Trafficking protein particle complex II-specific subunit 120 homolog</fullName>
    </submittedName>
</protein>
<dbReference type="PANTHER" id="PTHR21512:SF6">
    <property type="entry name" value="TRAPP II COMPLEX, TRS120-RELATED"/>
    <property type="match status" value="1"/>
</dbReference>
<dbReference type="InterPro" id="IPR020040">
    <property type="entry name" value="Ribosomal_uL6_a/b-dom"/>
</dbReference>
<dbReference type="InterPro" id="IPR036789">
    <property type="entry name" value="Ribosomal_uL6-like_a/b-dom_sf"/>
</dbReference>
<organism evidence="12">
    <name type="scientific">Tanacetum cinerariifolium</name>
    <name type="common">Dalmatian daisy</name>
    <name type="synonym">Chrysanthemum cinerariifolium</name>
    <dbReference type="NCBI Taxonomy" id="118510"/>
    <lineage>
        <taxon>Eukaryota</taxon>
        <taxon>Viridiplantae</taxon>
        <taxon>Streptophyta</taxon>
        <taxon>Embryophyta</taxon>
        <taxon>Tracheophyta</taxon>
        <taxon>Spermatophyta</taxon>
        <taxon>Magnoliopsida</taxon>
        <taxon>eudicotyledons</taxon>
        <taxon>Gunneridae</taxon>
        <taxon>Pentapetalae</taxon>
        <taxon>asterids</taxon>
        <taxon>campanulids</taxon>
        <taxon>Asterales</taxon>
        <taxon>Asteraceae</taxon>
        <taxon>Asteroideae</taxon>
        <taxon>Anthemideae</taxon>
        <taxon>Anthemidinae</taxon>
        <taxon>Tanacetum</taxon>
    </lineage>
</organism>
<dbReference type="EMBL" id="BKCJ010077683">
    <property type="protein sequence ID" value="GEW86585.1"/>
    <property type="molecule type" value="Genomic_DNA"/>
</dbReference>
<dbReference type="InterPro" id="IPR013935">
    <property type="entry name" value="Trs120_TRAPPC9"/>
</dbReference>
<comment type="caution">
    <text evidence="12">The sequence shown here is derived from an EMBL/GenBank/DDBJ whole genome shotgun (WGS) entry which is preliminary data.</text>
</comment>
<evidence type="ECO:0000256" key="2">
    <source>
        <dbReference type="ARBA" id="ARBA00009356"/>
    </source>
</evidence>
<name>A0A699GZ57_TANCI</name>
<feature type="domain" description="Trs120/TRAPPC9 first Ig-like" evidence="9">
    <location>
        <begin position="664"/>
        <end position="764"/>
    </location>
</feature>
<dbReference type="GO" id="GO:0005840">
    <property type="term" value="C:ribosome"/>
    <property type="evidence" value="ECO:0007669"/>
    <property type="project" value="UniProtKB-KW"/>
</dbReference>
<evidence type="ECO:0000259" key="7">
    <source>
        <dbReference type="Pfam" id="PF08626"/>
    </source>
</evidence>
<dbReference type="FunFam" id="3.90.930.12:FF:000003">
    <property type="entry name" value="60S ribosomal protein L9"/>
    <property type="match status" value="1"/>
</dbReference>
<reference evidence="12" key="1">
    <citation type="journal article" date="2019" name="Sci. Rep.">
        <title>Draft genome of Tanacetum cinerariifolium, the natural source of mosquito coil.</title>
        <authorList>
            <person name="Yamashiro T."/>
            <person name="Shiraishi A."/>
            <person name="Satake H."/>
            <person name="Nakayama K."/>
        </authorList>
    </citation>
    <scope>NUCLEOTIDE SEQUENCE</scope>
</reference>
<dbReference type="Pfam" id="PF26283">
    <property type="entry name" value="Ig_TRAPPC9-Trs120_4th"/>
    <property type="match status" value="1"/>
</dbReference>
<dbReference type="InterPro" id="IPR058568">
    <property type="entry name" value="Ig_TRAPPC9_Trs120_4th"/>
</dbReference>
<sequence length="1285" mass="141954">MDIPEGITITVKAKIITVTGPRGTLTRDFKHLNLDFMLITDEEGKKKLKVDAWFGSRKTTAAIRTALSHVSNLIIGVTQGFRYKMRFVYAHFPINASITNNNTAIEIRNFLGEKKVRKVDLLEGVTVVRSEKVKDELVLDGNDIELVSRSCALINQKCHVKNKDIRKFLDGIYPWDKGYLRFKYVVGESQPSGWEDFQAYRKIHCVLGICHCPSSPDLDRVVVQFVNECKGYESSLVNRCFAFSPADAQLEDASKNGNKLVLFPPADQRTQEVHLQQMMQDIAASLLMEFEKWVLDAESGGTLLKTPLDSQASLSAEEQFFQAIKGKKRRNARAQKAIGDYCILAGSPADANGHYTTALELCRMTGDYFWYAGALEGGVCAFLMAKAGEKNSALVDEVKYRYNGVIMHYRKSVMQENAQRYLNAHWVSPLSFELEATLKLARFLCRPELVKEVVELLTTASDGAKSLADANDKLILYVEIARLYGTLGYHRKAAFFSRQVAKLYLLQQNNLAASSALQVLALTTKAYRVQSRASIPKLNVSNETSTDVWKMHHQLVVSLFESQWSTLQMVVLKEILLSALRAGDPLAAWSAAARLVRSYYPLITPPGQTGLACALTNSADRLPSGTHCPDPALPFIRLHSFPLQSSQTDIIKRNPKREDWWAGSAPSGPFIYTPFSKRDSISNSKHDLIWVIGEPVQVIVELANPCGFNLTVNSIYLSVHTGNFDAFPINVILPANSSKLISLSGVPTKEGPIIISGCIVHCFGVFTEHSFKDVDNLILGAAQGLVICDPFRCSMSGKMKNMTVPSILVIPRLPLLISHVVGGDNSIILYEGEIRQVWISLVNAGTVAVEQAQILISGKNHDSVVSVGCDTLKSVLPLKPGAEVIIPVTLKAWQLGSEPDSASKSTSLSAMRHLKDGSCPVLLIYYAGLVGNNGEPPADGGVVPPGRRLITPLNICVLQGLSFMKARLLSMEIPAHVGDISENISDKQTDRLLKIDPFRGSWGLRFLELELNNPTDVVFEVNVSVQTYDSTEFTYPKTRIDRDYASRVLIPLEHFKLPVLDGSVLLNNAQSNRGNNTKSELNASIKDLISKIKVRWESGRSSSGELHIKDATQEALQTSVMDVLLPDPLTFSFRLARTRSSEVDKEDSKKELITKDGSASMKGSVRANDMTPMEVLVRNNTKDSIKMLLSITCRDVAGENCIEGNNPTVLWAGTLLGVNVEIPPLEEIKHSFSFYFLIPGEYTLLAAAVIDDPNDILRARARAASPDEPIFCRGPPYHVRVLGII</sequence>
<dbReference type="Pfam" id="PF26251">
    <property type="entry name" value="TPR_TRAPPC9-Trs120"/>
    <property type="match status" value="1"/>
</dbReference>
<evidence type="ECO:0000256" key="4">
    <source>
        <dbReference type="ARBA" id="ARBA00023034"/>
    </source>
</evidence>
<dbReference type="InterPro" id="IPR058565">
    <property type="entry name" value="Ig_TRAPPC9_Trs120_1st"/>
</dbReference>
<evidence type="ECO:0000313" key="12">
    <source>
        <dbReference type="EMBL" id="GEW86585.1"/>
    </source>
</evidence>
<dbReference type="Pfam" id="PF26254">
    <property type="entry name" value="Ig_TRAPPC9-Trs120_1st"/>
    <property type="match status" value="1"/>
</dbReference>
<evidence type="ECO:0000259" key="9">
    <source>
        <dbReference type="Pfam" id="PF26254"/>
    </source>
</evidence>
<feature type="domain" description="Trs120/TRAPPC9 N-terminal" evidence="7">
    <location>
        <begin position="324"/>
        <end position="385"/>
    </location>
</feature>
<evidence type="ECO:0000256" key="5">
    <source>
        <dbReference type="ARBA" id="ARBA00023274"/>
    </source>
</evidence>
<dbReference type="InterPro" id="IPR058564">
    <property type="entry name" value="TPR_TRAPPC9_Trs120"/>
</dbReference>
<comment type="similarity">
    <text evidence="2">Belongs to the universal ribosomal protein uL6 family.</text>
</comment>
<feature type="domain" description="Trs120/TRAPPC9 fourth Ig-like" evidence="11">
    <location>
        <begin position="1147"/>
        <end position="1281"/>
    </location>
</feature>
<evidence type="ECO:0000256" key="3">
    <source>
        <dbReference type="ARBA" id="ARBA00022980"/>
    </source>
</evidence>
<dbReference type="Pfam" id="PF08626">
    <property type="entry name" value="TRAPPC9-Trs120"/>
    <property type="match status" value="2"/>
</dbReference>
<feature type="domain" description="Trs120/TRAPPC9 third Ig-like" evidence="10">
    <location>
        <begin position="985"/>
        <end position="1124"/>
    </location>
</feature>
<feature type="domain" description="Large ribosomal subunit protein uL6 alpha-beta" evidence="6">
    <location>
        <begin position="92"/>
        <end position="171"/>
    </location>
</feature>
<dbReference type="GO" id="GO:0003735">
    <property type="term" value="F:structural constituent of ribosome"/>
    <property type="evidence" value="ECO:0007669"/>
    <property type="project" value="InterPro"/>
</dbReference>
<feature type="domain" description="Large ribosomal subunit protein uL6 alpha-beta" evidence="6">
    <location>
        <begin position="3"/>
        <end position="80"/>
    </location>
</feature>
<dbReference type="InterPro" id="IPR058563">
    <property type="entry name" value="Trs120_TRAPPC9_N"/>
</dbReference>
<feature type="domain" description="Trs120/TRAPPC9 TPR region" evidence="8">
    <location>
        <begin position="466"/>
        <end position="612"/>
    </location>
</feature>
<dbReference type="Gene3D" id="3.90.930.12">
    <property type="entry name" value="Ribosomal protein L6, alpha-beta domain"/>
    <property type="match status" value="2"/>
</dbReference>
<dbReference type="FunFam" id="3.90.930.12:FF:000004">
    <property type="entry name" value="60S ribosomal protein L9"/>
    <property type="match status" value="1"/>
</dbReference>
<dbReference type="SUPFAM" id="SSF56053">
    <property type="entry name" value="Ribosomal protein L6"/>
    <property type="match status" value="2"/>
</dbReference>
<dbReference type="GO" id="GO:1990904">
    <property type="term" value="C:ribonucleoprotein complex"/>
    <property type="evidence" value="ECO:0007669"/>
    <property type="project" value="UniProtKB-KW"/>
</dbReference>
<gene>
    <name evidence="12" type="ORF">Tci_258561</name>
</gene>
<evidence type="ECO:0000259" key="11">
    <source>
        <dbReference type="Pfam" id="PF26283"/>
    </source>
</evidence>